<comment type="subunit">
    <text evidence="8">Homodimer.</text>
</comment>
<organism evidence="10 11">
    <name type="scientific">Litorilinea aerophila</name>
    <dbReference type="NCBI Taxonomy" id="1204385"/>
    <lineage>
        <taxon>Bacteria</taxon>
        <taxon>Bacillati</taxon>
        <taxon>Chloroflexota</taxon>
        <taxon>Caldilineae</taxon>
        <taxon>Caldilineales</taxon>
        <taxon>Caldilineaceae</taxon>
        <taxon>Litorilinea</taxon>
    </lineage>
</organism>
<dbReference type="RefSeq" id="WP_141611210.1">
    <property type="nucleotide sequence ID" value="NZ_VIGC02000022.1"/>
</dbReference>
<dbReference type="GO" id="GO:0030145">
    <property type="term" value="F:manganese ion binding"/>
    <property type="evidence" value="ECO:0007669"/>
    <property type="project" value="UniProtKB-UniRule"/>
</dbReference>
<evidence type="ECO:0000256" key="8">
    <source>
        <dbReference type="HAMAP-Rule" id="MF_00297"/>
    </source>
</evidence>
<dbReference type="PROSITE" id="PS51462">
    <property type="entry name" value="NUDIX"/>
    <property type="match status" value="1"/>
</dbReference>
<evidence type="ECO:0000313" key="10">
    <source>
        <dbReference type="EMBL" id="TQE94639.1"/>
    </source>
</evidence>
<dbReference type="NCBIfam" id="NF001299">
    <property type="entry name" value="PRK00241.1"/>
    <property type="match status" value="1"/>
</dbReference>
<comment type="function">
    <text evidence="8">mRNA decapping enzyme that specifically removes the nicotinamide adenine dinucleotide (NAD) cap from a subset of mRNAs by hydrolyzing the diphosphate linkage to produce nicotinamide mononucleotide (NMN) and 5' monophosphate mRNA. The NAD-cap is present at the 5'-end of some mRNAs and stabilizes RNA against 5'-processing. Has preference for mRNAs with a 5'-end purine. Catalyzes the hydrolysis of a broad range of dinucleotide pyrophosphates.</text>
</comment>
<dbReference type="GO" id="GO:0000287">
    <property type="term" value="F:magnesium ion binding"/>
    <property type="evidence" value="ECO:0007669"/>
    <property type="project" value="UniProtKB-UniRule"/>
</dbReference>
<dbReference type="GO" id="GO:0019677">
    <property type="term" value="P:NAD+ catabolic process"/>
    <property type="evidence" value="ECO:0007669"/>
    <property type="project" value="TreeGrafter"/>
</dbReference>
<feature type="binding site" evidence="8">
    <location>
        <position position="146"/>
    </location>
    <ligand>
        <name>substrate</name>
    </ligand>
</feature>
<dbReference type="EMBL" id="VIGC01000022">
    <property type="protein sequence ID" value="TQE94639.1"/>
    <property type="molecule type" value="Genomic_DNA"/>
</dbReference>
<sequence length="300" mass="33078">MYLSVNDLSAAPFEPGVTPPDPLVGAAACWFLFRGDQLLVQDVQAGHFPLPLLPDCQRLGISPVRQHYLGFLDGGPSARIPCYVAELAEDAAVPPGYRLDGLRQLYELLGERLFMLAGRAIQVLEWDRTHQFCGRCGTAMAPVPGERAKRCPSCGLTHFPRLSPAIIIAVTRPGPQGEEILLARNHRFPPGRYSVIAGFVEPGETLEECARREVREEVGIEIREIRYFGSQPWPFPNSLMIGFTATYAGGEIRLEDSEIAQADWFTADNLPQLPPKMSIARRLIDAFVARQATGVAGQNR</sequence>
<dbReference type="InterPro" id="IPR050241">
    <property type="entry name" value="NAD-cap_RNA_hydrolase_NudC"/>
</dbReference>
<evidence type="ECO:0000313" key="11">
    <source>
        <dbReference type="Proteomes" id="UP000317371"/>
    </source>
</evidence>
<keyword evidence="4 8" id="KW-0460">Magnesium</keyword>
<comment type="caution">
    <text evidence="10">The sequence shown here is derived from an EMBL/GenBank/DDBJ whole genome shotgun (WGS) entry which is preliminary data.</text>
</comment>
<proteinExistence type="inferred from homology"/>
<dbReference type="GO" id="GO:0035529">
    <property type="term" value="F:NADH pyrophosphatase activity"/>
    <property type="evidence" value="ECO:0007669"/>
    <property type="project" value="TreeGrafter"/>
</dbReference>
<comment type="catalytic activity">
    <reaction evidence="7">
        <text>a 5'-end NAD(+)-phospho-ribonucleoside in mRNA + H2O = a 5'-end phospho-adenosine-phospho-ribonucleoside in mRNA + beta-nicotinamide D-ribonucleotide + 2 H(+)</text>
        <dbReference type="Rhea" id="RHEA:60876"/>
        <dbReference type="Rhea" id="RHEA-COMP:15698"/>
        <dbReference type="Rhea" id="RHEA-COMP:15719"/>
        <dbReference type="ChEBI" id="CHEBI:14649"/>
        <dbReference type="ChEBI" id="CHEBI:15377"/>
        <dbReference type="ChEBI" id="CHEBI:15378"/>
        <dbReference type="ChEBI" id="CHEBI:144029"/>
        <dbReference type="ChEBI" id="CHEBI:144051"/>
    </reaction>
    <physiologicalReaction direction="left-to-right" evidence="7">
        <dbReference type="Rhea" id="RHEA:60877"/>
    </physiologicalReaction>
</comment>
<feature type="binding site" evidence="8">
    <location>
        <position position="133"/>
    </location>
    <ligand>
        <name>Zn(2+)</name>
        <dbReference type="ChEBI" id="CHEBI:29105"/>
    </ligand>
</feature>
<dbReference type="AlphaFoldDB" id="A0A540VCX7"/>
<protein>
    <recommendedName>
        <fullName evidence="8">NAD-capped RNA hydrolase NudC</fullName>
        <shortName evidence="8">DeNADding enzyme NudC</shortName>
        <ecNumber evidence="8">3.6.1.-</ecNumber>
    </recommendedName>
    <alternativeName>
        <fullName evidence="8">NADH pyrophosphatase</fullName>
        <ecNumber evidence="8">3.6.1.22</ecNumber>
    </alternativeName>
</protein>
<dbReference type="InterPro" id="IPR049734">
    <property type="entry name" value="NudC-like_C"/>
</dbReference>
<dbReference type="CDD" id="cd03429">
    <property type="entry name" value="NUDIX_NADH_pyrophosphatase_Nudt13"/>
    <property type="match status" value="1"/>
</dbReference>
<dbReference type="Gene3D" id="3.90.79.20">
    <property type="match status" value="1"/>
</dbReference>
<dbReference type="InterPro" id="IPR015375">
    <property type="entry name" value="NADH_PPase-like_N"/>
</dbReference>
<dbReference type="InterPro" id="IPR015376">
    <property type="entry name" value="Znr_NADH_PPase"/>
</dbReference>
<dbReference type="InterPro" id="IPR020476">
    <property type="entry name" value="Nudix_hydrolase"/>
</dbReference>
<dbReference type="HAMAP" id="MF_00297">
    <property type="entry name" value="Nudix_NudC"/>
    <property type="match status" value="1"/>
</dbReference>
<dbReference type="GO" id="GO:0000210">
    <property type="term" value="F:NAD+ diphosphatase activity"/>
    <property type="evidence" value="ECO:0007669"/>
    <property type="project" value="UniProtKB-UniRule"/>
</dbReference>
<feature type="binding site" evidence="8">
    <location>
        <position position="258"/>
    </location>
    <ligand>
        <name>a divalent metal cation</name>
        <dbReference type="ChEBI" id="CHEBI:60240"/>
        <label>3</label>
    </ligand>
</feature>
<dbReference type="EC" id="3.6.1.-" evidence="8"/>
<dbReference type="PROSITE" id="PS00893">
    <property type="entry name" value="NUDIX_BOX"/>
    <property type="match status" value="1"/>
</dbReference>
<evidence type="ECO:0000256" key="1">
    <source>
        <dbReference type="ARBA" id="ARBA00009595"/>
    </source>
</evidence>
<keyword evidence="3 8" id="KW-0378">Hydrolase</keyword>
<evidence type="ECO:0000256" key="7">
    <source>
        <dbReference type="ARBA" id="ARBA00023679"/>
    </source>
</evidence>
<dbReference type="InterPro" id="IPR022925">
    <property type="entry name" value="RNA_Hydrolase_NudC"/>
</dbReference>
<feature type="binding site" evidence="8">
    <location>
        <begin position="231"/>
        <end position="238"/>
    </location>
    <ligand>
        <name>substrate</name>
    </ligand>
</feature>
<feature type="binding site" evidence="8">
    <location>
        <position position="154"/>
    </location>
    <ligand>
        <name>Zn(2+)</name>
        <dbReference type="ChEBI" id="CHEBI:29105"/>
    </ligand>
</feature>
<dbReference type="GO" id="GO:0008270">
    <property type="term" value="F:zinc ion binding"/>
    <property type="evidence" value="ECO:0007669"/>
    <property type="project" value="UniProtKB-UniRule"/>
</dbReference>
<feature type="binding site" evidence="8">
    <location>
        <position position="258"/>
    </location>
    <ligand>
        <name>a divalent metal cation</name>
        <dbReference type="ChEBI" id="CHEBI:60240"/>
        <label>1</label>
    </ligand>
</feature>
<dbReference type="InterPro" id="IPR020084">
    <property type="entry name" value="NUDIX_hydrolase_CS"/>
</dbReference>
<dbReference type="PANTHER" id="PTHR42904:SF6">
    <property type="entry name" value="NAD-CAPPED RNA HYDROLASE NUDT12"/>
    <property type="match status" value="1"/>
</dbReference>
<accession>A0A540VCX7</accession>
<evidence type="ECO:0000256" key="6">
    <source>
        <dbReference type="ARBA" id="ARBA00023211"/>
    </source>
</evidence>
<keyword evidence="11" id="KW-1185">Reference proteome</keyword>
<feature type="binding site" evidence="8">
    <location>
        <position position="217"/>
    </location>
    <ligand>
        <name>a divalent metal cation</name>
        <dbReference type="ChEBI" id="CHEBI:60240"/>
        <label>3</label>
    </ligand>
</feature>
<evidence type="ECO:0000256" key="4">
    <source>
        <dbReference type="ARBA" id="ARBA00022842"/>
    </source>
</evidence>
<dbReference type="InterPro" id="IPR015797">
    <property type="entry name" value="NUDIX_hydrolase-like_dom_sf"/>
</dbReference>
<feature type="short sequence motif" description="Nudix box" evidence="8">
    <location>
        <begin position="198"/>
        <end position="219"/>
    </location>
</feature>
<comment type="similarity">
    <text evidence="1 8">Belongs to the Nudix hydrolase family. NudC subfamily.</text>
</comment>
<dbReference type="GO" id="GO:0005829">
    <property type="term" value="C:cytosol"/>
    <property type="evidence" value="ECO:0007669"/>
    <property type="project" value="TreeGrafter"/>
</dbReference>
<dbReference type="PANTHER" id="PTHR42904">
    <property type="entry name" value="NUDIX HYDROLASE, NUDC SUBFAMILY"/>
    <property type="match status" value="1"/>
</dbReference>
<evidence type="ECO:0000259" key="9">
    <source>
        <dbReference type="PROSITE" id="PS51462"/>
    </source>
</evidence>
<keyword evidence="2 8" id="KW-0479">Metal-binding</keyword>
<gene>
    <name evidence="8 10" type="primary">nudC</name>
    <name evidence="10" type="ORF">FKZ61_15915</name>
</gene>
<feature type="domain" description="Nudix hydrolase" evidence="9">
    <location>
        <begin position="160"/>
        <end position="287"/>
    </location>
</feature>
<evidence type="ECO:0000256" key="5">
    <source>
        <dbReference type="ARBA" id="ARBA00023027"/>
    </source>
</evidence>
<comment type="catalytic activity">
    <reaction evidence="8">
        <text>NAD(+) + H2O = beta-nicotinamide D-ribonucleotide + AMP + 2 H(+)</text>
        <dbReference type="Rhea" id="RHEA:11800"/>
        <dbReference type="ChEBI" id="CHEBI:14649"/>
        <dbReference type="ChEBI" id="CHEBI:15377"/>
        <dbReference type="ChEBI" id="CHEBI:15378"/>
        <dbReference type="ChEBI" id="CHEBI:57540"/>
        <dbReference type="ChEBI" id="CHEBI:456215"/>
        <dbReference type="EC" id="3.6.1.22"/>
    </reaction>
</comment>
<dbReference type="Pfam" id="PF00293">
    <property type="entry name" value="NUDIX"/>
    <property type="match status" value="1"/>
</dbReference>
<keyword evidence="5 8" id="KW-0520">NAD</keyword>
<keyword evidence="6 8" id="KW-0464">Manganese</keyword>
<evidence type="ECO:0000256" key="3">
    <source>
        <dbReference type="ARBA" id="ARBA00022801"/>
    </source>
</evidence>
<feature type="binding site" evidence="8">
    <location>
        <position position="217"/>
    </location>
    <ligand>
        <name>a divalent metal cation</name>
        <dbReference type="ChEBI" id="CHEBI:60240"/>
        <label>1</label>
    </ligand>
</feature>
<keyword evidence="8" id="KW-0862">Zinc</keyword>
<dbReference type="SUPFAM" id="SSF55811">
    <property type="entry name" value="Nudix"/>
    <property type="match status" value="2"/>
</dbReference>
<dbReference type="GO" id="GO:0110153">
    <property type="term" value="F:RNA NAD-cap (NMN-forming) hydrolase activity"/>
    <property type="evidence" value="ECO:0007669"/>
    <property type="project" value="RHEA"/>
</dbReference>
<feature type="binding site" evidence="8">
    <location>
        <position position="280"/>
    </location>
    <ligand>
        <name>substrate</name>
    </ligand>
</feature>
<comment type="cofactor">
    <cofactor evidence="8">
        <name>Zn(2+)</name>
        <dbReference type="ChEBI" id="CHEBI:29105"/>
    </cofactor>
    <text evidence="8">Binds 1 zinc ion per subunit.</text>
</comment>
<dbReference type="InterPro" id="IPR000086">
    <property type="entry name" value="NUDIX_hydrolase_dom"/>
</dbReference>
<dbReference type="InParanoid" id="A0A540VCX7"/>
<dbReference type="OrthoDB" id="9787476at2"/>
<feature type="binding site" evidence="8">
    <location>
        <position position="197"/>
    </location>
    <ligand>
        <name>a divalent metal cation</name>
        <dbReference type="ChEBI" id="CHEBI:60240"/>
        <label>1</label>
    </ligand>
</feature>
<comment type="catalytic activity">
    <reaction evidence="8">
        <text>NADH + H2O = reduced beta-nicotinamide D-ribonucleotide + AMP + 2 H(+)</text>
        <dbReference type="Rhea" id="RHEA:48868"/>
        <dbReference type="ChEBI" id="CHEBI:15377"/>
        <dbReference type="ChEBI" id="CHEBI:15378"/>
        <dbReference type="ChEBI" id="CHEBI:57945"/>
        <dbReference type="ChEBI" id="CHEBI:90832"/>
        <dbReference type="ChEBI" id="CHEBI:456215"/>
        <dbReference type="EC" id="3.6.1.22"/>
    </reaction>
</comment>
<evidence type="ECO:0000256" key="2">
    <source>
        <dbReference type="ARBA" id="ARBA00022723"/>
    </source>
</evidence>
<dbReference type="Gene3D" id="3.90.79.10">
    <property type="entry name" value="Nucleoside Triphosphate Pyrophosphohydrolase"/>
    <property type="match status" value="1"/>
</dbReference>
<feature type="binding site" evidence="8">
    <location>
        <position position="151"/>
    </location>
    <ligand>
        <name>Zn(2+)</name>
        <dbReference type="ChEBI" id="CHEBI:29105"/>
    </ligand>
</feature>
<dbReference type="Pfam" id="PF09296">
    <property type="entry name" value="NUDIX-like"/>
    <property type="match status" value="1"/>
</dbReference>
<dbReference type="Proteomes" id="UP000317371">
    <property type="component" value="Unassembled WGS sequence"/>
</dbReference>
<comment type="cofactor">
    <cofactor evidence="8">
        <name>Mg(2+)</name>
        <dbReference type="ChEBI" id="CHEBI:18420"/>
    </cofactor>
    <cofactor evidence="8">
        <name>Mn(2+)</name>
        <dbReference type="ChEBI" id="CHEBI:29035"/>
    </cofactor>
    <text evidence="8">Divalent metal cations. Mg(2+) or Mn(2+).</text>
</comment>
<feature type="binding site" evidence="8">
    <location>
        <position position="213"/>
    </location>
    <ligand>
        <name>a divalent metal cation</name>
        <dbReference type="ChEBI" id="CHEBI:60240"/>
        <label>3</label>
    </ligand>
</feature>
<feature type="binding site" evidence="8">
    <location>
        <position position="136"/>
    </location>
    <ligand>
        <name>Zn(2+)</name>
        <dbReference type="ChEBI" id="CHEBI:29105"/>
    </ligand>
</feature>
<dbReference type="GO" id="GO:0006742">
    <property type="term" value="P:NADP+ catabolic process"/>
    <property type="evidence" value="ECO:0007669"/>
    <property type="project" value="TreeGrafter"/>
</dbReference>
<dbReference type="PRINTS" id="PR00502">
    <property type="entry name" value="NUDIXFAMILY"/>
</dbReference>
<comment type="caution">
    <text evidence="8">Lacks conserved residue(s) required for the propagation of feature annotation.</text>
</comment>
<name>A0A540VCX7_9CHLR</name>
<reference evidence="10 11" key="1">
    <citation type="submission" date="2019-06" db="EMBL/GenBank/DDBJ databases">
        <title>Genome sequence of Litorilinea aerophila BAA-2444.</title>
        <authorList>
            <person name="Maclea K.S."/>
            <person name="Maurais E.G."/>
            <person name="Iannazzi L.C."/>
        </authorList>
    </citation>
    <scope>NUCLEOTIDE SEQUENCE [LARGE SCALE GENOMIC DNA]</scope>
    <source>
        <strain evidence="10 11">ATCC BAA-2444</strain>
    </source>
</reference>
<dbReference type="EC" id="3.6.1.22" evidence="8"/>
<feature type="binding site" evidence="8">
    <location>
        <position position="103"/>
    </location>
    <ligand>
        <name>substrate</name>
    </ligand>
</feature>
<dbReference type="Pfam" id="PF09297">
    <property type="entry name" value="Zn_ribbon_NUD"/>
    <property type="match status" value="1"/>
</dbReference>
<feature type="binding site" evidence="8">
    <location>
        <position position="213"/>
    </location>
    <ligand>
        <name>a divalent metal cation</name>
        <dbReference type="ChEBI" id="CHEBI:60240"/>
        <label>2</label>
    </ligand>
</feature>